<evidence type="ECO:0000313" key="7">
    <source>
        <dbReference type="Proteomes" id="UP000887540"/>
    </source>
</evidence>
<dbReference type="PANTHER" id="PTHR44298:SF1">
    <property type="entry name" value="DNAJ HOMOLOG SUBFAMILY B MEMBER 11"/>
    <property type="match status" value="1"/>
</dbReference>
<dbReference type="InterPro" id="IPR008971">
    <property type="entry name" value="HSP40/DnaJ_pept-bd"/>
</dbReference>
<dbReference type="Proteomes" id="UP000887540">
    <property type="component" value="Unplaced"/>
</dbReference>
<dbReference type="InterPro" id="IPR018253">
    <property type="entry name" value="DnaJ_domain_CS"/>
</dbReference>
<evidence type="ECO:0000259" key="6">
    <source>
        <dbReference type="PROSITE" id="PS50076"/>
    </source>
</evidence>
<dbReference type="InterPro" id="IPR002939">
    <property type="entry name" value="DnaJ_C"/>
</dbReference>
<dbReference type="AlphaFoldDB" id="A0A914DGW5"/>
<dbReference type="Gene3D" id="1.10.287.110">
    <property type="entry name" value="DnaJ domain"/>
    <property type="match status" value="1"/>
</dbReference>
<dbReference type="Pfam" id="PF00226">
    <property type="entry name" value="DnaJ"/>
    <property type="match status" value="1"/>
</dbReference>
<dbReference type="InterPro" id="IPR036869">
    <property type="entry name" value="J_dom_sf"/>
</dbReference>
<dbReference type="GO" id="GO:0051082">
    <property type="term" value="F:unfolded protein binding"/>
    <property type="evidence" value="ECO:0007669"/>
    <property type="project" value="InterPro"/>
</dbReference>
<dbReference type="FunFam" id="2.60.260.20:FF:000013">
    <property type="entry name" value="DnaJ subfamily B member 11"/>
    <property type="match status" value="1"/>
</dbReference>
<dbReference type="PROSITE" id="PS50076">
    <property type="entry name" value="DNAJ_2"/>
    <property type="match status" value="1"/>
</dbReference>
<evidence type="ECO:0000256" key="3">
    <source>
        <dbReference type="ARBA" id="ARBA00069674"/>
    </source>
</evidence>
<dbReference type="SMART" id="SM00271">
    <property type="entry name" value="DnaJ"/>
    <property type="match status" value="1"/>
</dbReference>
<keyword evidence="7" id="KW-1185">Reference proteome</keyword>
<dbReference type="GO" id="GO:0051787">
    <property type="term" value="F:misfolded protein binding"/>
    <property type="evidence" value="ECO:0007669"/>
    <property type="project" value="TreeGrafter"/>
</dbReference>
<dbReference type="WBParaSite" id="ACRNAN_scaffold27.g27288.t1">
    <property type="protein sequence ID" value="ACRNAN_scaffold27.g27288.t1"/>
    <property type="gene ID" value="ACRNAN_scaffold27.g27288"/>
</dbReference>
<dbReference type="InterPro" id="IPR001623">
    <property type="entry name" value="DnaJ_domain"/>
</dbReference>
<keyword evidence="2" id="KW-0325">Glycoprotein</keyword>
<sequence length="360" mass="40639">MKLPTSIWMVLFFVCEIFIIVLAGRDFYKILGVPKNANANQIKKAYRKLAKELHPDRNKDDPVAQEKFQDLGAAYEVLSDAEQRKVYDRAGEEGVAKMGGGGHGHDPFSSFFGDFGFFGGERGGHDDETPKGADIVVDLSASLEEVYNGNFVQTKRRKSVYKETSGSRKCNCRNEMRTQQLGAGRFQMFQVQVCDECPNVKLVSETKTLEIEIEVGADDGYEQRFAGEGEPHIEGEPGDLIFRLKVEKHKIYERRGLDLYTNVTISLQQALNGFTMTIPHLDGHVVEVTREKITWPGARIRKKDEGMPSLEDNNLKGQLYITFDVEFPRGELTAEQKAQVKELFKQDDHVAKPYNGLQGY</sequence>
<evidence type="ECO:0000256" key="1">
    <source>
        <dbReference type="ARBA" id="ARBA00022729"/>
    </source>
</evidence>
<evidence type="ECO:0000256" key="5">
    <source>
        <dbReference type="SAM" id="Phobius"/>
    </source>
</evidence>
<dbReference type="InterPro" id="IPR051736">
    <property type="entry name" value="DnaJ-B11-like"/>
</dbReference>
<dbReference type="PRINTS" id="PR00625">
    <property type="entry name" value="JDOMAIN"/>
</dbReference>
<name>A0A914DGW5_9BILA</name>
<dbReference type="CDD" id="cd06257">
    <property type="entry name" value="DnaJ"/>
    <property type="match status" value="1"/>
</dbReference>
<feature type="transmembrane region" description="Helical" evidence="5">
    <location>
        <begin position="6"/>
        <end position="24"/>
    </location>
</feature>
<evidence type="ECO:0000256" key="2">
    <source>
        <dbReference type="ARBA" id="ARBA00023180"/>
    </source>
</evidence>
<evidence type="ECO:0000256" key="4">
    <source>
        <dbReference type="ARBA" id="ARBA00077014"/>
    </source>
</evidence>
<reference evidence="8" key="1">
    <citation type="submission" date="2022-11" db="UniProtKB">
        <authorList>
            <consortium name="WormBaseParasite"/>
        </authorList>
    </citation>
    <scope>IDENTIFICATION</scope>
</reference>
<dbReference type="FunFam" id="1.10.287.110:FF:000040">
    <property type="entry name" value="dnaJ homolog subfamily B member 11"/>
    <property type="match status" value="1"/>
</dbReference>
<dbReference type="Gene3D" id="2.60.260.20">
    <property type="entry name" value="Urease metallochaperone UreE, N-terminal domain"/>
    <property type="match status" value="2"/>
</dbReference>
<keyword evidence="5" id="KW-0812">Transmembrane</keyword>
<feature type="domain" description="J" evidence="6">
    <location>
        <begin position="26"/>
        <end position="91"/>
    </location>
</feature>
<dbReference type="SUPFAM" id="SSF49493">
    <property type="entry name" value="HSP40/DnaJ peptide-binding domain"/>
    <property type="match status" value="2"/>
</dbReference>
<dbReference type="GO" id="GO:0006457">
    <property type="term" value="P:protein folding"/>
    <property type="evidence" value="ECO:0007669"/>
    <property type="project" value="InterPro"/>
</dbReference>
<evidence type="ECO:0000313" key="8">
    <source>
        <dbReference type="WBParaSite" id="ACRNAN_scaffold27.g27288.t1"/>
    </source>
</evidence>
<keyword evidence="5" id="KW-0472">Membrane</keyword>
<dbReference type="CDD" id="cd10747">
    <property type="entry name" value="DnaJ_C"/>
    <property type="match status" value="1"/>
</dbReference>
<accession>A0A914DGW5</accession>
<proteinExistence type="predicted"/>
<protein>
    <recommendedName>
        <fullName evidence="3">DnaJ homolog dnj-20</fullName>
    </recommendedName>
    <alternativeName>
        <fullName evidence="4">DnaJ domain protein 20</fullName>
    </alternativeName>
</protein>
<keyword evidence="5" id="KW-1133">Transmembrane helix</keyword>
<dbReference type="PANTHER" id="PTHR44298">
    <property type="entry name" value="DNAJ HOMOLOG SUBFAMILY B MEMBER 11"/>
    <property type="match status" value="1"/>
</dbReference>
<dbReference type="SUPFAM" id="SSF46565">
    <property type="entry name" value="Chaperone J-domain"/>
    <property type="match status" value="1"/>
</dbReference>
<dbReference type="PROSITE" id="PS00636">
    <property type="entry name" value="DNAJ_1"/>
    <property type="match status" value="1"/>
</dbReference>
<dbReference type="Pfam" id="PF01556">
    <property type="entry name" value="DnaJ_C"/>
    <property type="match status" value="1"/>
</dbReference>
<keyword evidence="1" id="KW-0732">Signal</keyword>
<dbReference type="GO" id="GO:0005783">
    <property type="term" value="C:endoplasmic reticulum"/>
    <property type="evidence" value="ECO:0007669"/>
    <property type="project" value="TreeGrafter"/>
</dbReference>
<organism evidence="7 8">
    <name type="scientific">Acrobeloides nanus</name>
    <dbReference type="NCBI Taxonomy" id="290746"/>
    <lineage>
        <taxon>Eukaryota</taxon>
        <taxon>Metazoa</taxon>
        <taxon>Ecdysozoa</taxon>
        <taxon>Nematoda</taxon>
        <taxon>Chromadorea</taxon>
        <taxon>Rhabditida</taxon>
        <taxon>Tylenchina</taxon>
        <taxon>Cephalobomorpha</taxon>
        <taxon>Cephaloboidea</taxon>
        <taxon>Cephalobidae</taxon>
        <taxon>Acrobeloides</taxon>
    </lineage>
</organism>